<evidence type="ECO:0000256" key="5">
    <source>
        <dbReference type="ARBA" id="ARBA00023204"/>
    </source>
</evidence>
<keyword evidence="7" id="KW-1185">Reference proteome</keyword>
<evidence type="ECO:0000256" key="2">
    <source>
        <dbReference type="ARBA" id="ARBA00022598"/>
    </source>
</evidence>
<proteinExistence type="inferred from homology"/>
<comment type="similarity">
    <text evidence="1">Belongs to the ATP-dependent DNA ligase family.</text>
</comment>
<organism evidence="6 7">
    <name type="scientific">Aquamicrobium phage P14</name>
    <dbReference type="NCBI Taxonomy" id="1927013"/>
    <lineage>
        <taxon>Viruses</taxon>
        <taxon>Duplodnaviria</taxon>
        <taxon>Heunggongvirae</taxon>
        <taxon>Uroviricota</taxon>
        <taxon>Caudoviricetes</taxon>
        <taxon>Autographivirales</taxon>
        <taxon>Autonotataviridae</taxon>
        <taxon>Aqualcavirus</taxon>
        <taxon>Aqualcavirus P14</taxon>
    </lineage>
</organism>
<dbReference type="GO" id="GO:0016874">
    <property type="term" value="F:ligase activity"/>
    <property type="evidence" value="ECO:0007669"/>
    <property type="project" value="UniProtKB-KW"/>
</dbReference>
<dbReference type="PANTHER" id="PTHR47810:SF1">
    <property type="entry name" value="DNA LIGASE B"/>
    <property type="match status" value="1"/>
</dbReference>
<gene>
    <name evidence="6" type="ORF">BB738_0310</name>
</gene>
<dbReference type="GO" id="GO:0006281">
    <property type="term" value="P:DNA repair"/>
    <property type="evidence" value="ECO:0007669"/>
    <property type="project" value="UniProtKB-KW"/>
</dbReference>
<dbReference type="InterPro" id="IPR050326">
    <property type="entry name" value="NAD_dep_DNA_ligaseB"/>
</dbReference>
<dbReference type="OrthoDB" id="10765at10239"/>
<evidence type="ECO:0000256" key="3">
    <source>
        <dbReference type="ARBA" id="ARBA00022705"/>
    </source>
</evidence>
<keyword evidence="2 6" id="KW-0436">Ligase</keyword>
<keyword evidence="5" id="KW-0234">DNA repair</keyword>
<sequence length="281" mass="31947">MSGYIVHKAVEFDKVLKARQKELESSLFRLYEAQRKYDGCCAVVIPAERKVYSRTGESVFSMDHVHEHLSEGLVYIGEAWHPNLDFSKISGEFRRKKDYEGNLFLVVTDVLTEDEWRSGQSLVPYDERIQRFKWNKGMLPSVLPVARYMPGSYDAPELLKMLTDYGGYDGLILRDPNGIWIKGSSGNTGEIIKMKRKLSFDLRVTEVITSVGEKTGRDVYSLVVDFKGKPMGVGSGLPHDFTRVPKVGAIVEIEAMDYSSDGLLREPRFKGIRYDKVDVDK</sequence>
<evidence type="ECO:0000313" key="6">
    <source>
        <dbReference type="EMBL" id="APL99489.1"/>
    </source>
</evidence>
<dbReference type="InterPro" id="IPR012340">
    <property type="entry name" value="NA-bd_OB-fold"/>
</dbReference>
<protein>
    <submittedName>
        <fullName evidence="6">Putative ATP-dependent DNA ligase</fullName>
    </submittedName>
</protein>
<dbReference type="Gene3D" id="2.40.50.140">
    <property type="entry name" value="Nucleic acid-binding proteins"/>
    <property type="match status" value="1"/>
</dbReference>
<name>A0A1L5C063_9CAUD</name>
<dbReference type="GO" id="GO:0006260">
    <property type="term" value="P:DNA replication"/>
    <property type="evidence" value="ECO:0007669"/>
    <property type="project" value="UniProtKB-KW"/>
</dbReference>
<dbReference type="SUPFAM" id="SSF56091">
    <property type="entry name" value="DNA ligase/mRNA capping enzyme, catalytic domain"/>
    <property type="match status" value="1"/>
</dbReference>
<dbReference type="PANTHER" id="PTHR47810">
    <property type="entry name" value="DNA LIGASE"/>
    <property type="match status" value="1"/>
</dbReference>
<keyword evidence="4" id="KW-0227">DNA damage</keyword>
<dbReference type="Proteomes" id="UP000225023">
    <property type="component" value="Segment"/>
</dbReference>
<evidence type="ECO:0000256" key="4">
    <source>
        <dbReference type="ARBA" id="ARBA00022763"/>
    </source>
</evidence>
<dbReference type="EMBL" id="KX660669">
    <property type="protein sequence ID" value="APL99489.1"/>
    <property type="molecule type" value="Genomic_DNA"/>
</dbReference>
<reference evidence="7" key="1">
    <citation type="journal article" date="2017" name="Genes (Basel)">
        <title>Genome Analysis of a Novel Broad Host Range Proteobacteria Phage Isolated from a Bioreactor Treating Industrial Wastewater.</title>
        <authorList>
            <person name="de Leeuw M."/>
            <person name="Baron M."/>
            <person name="Brenner A."/>
            <person name="Kushmaro A."/>
        </authorList>
    </citation>
    <scope>NUCLEOTIDE SEQUENCE [LARGE SCALE GENOMIC DNA]</scope>
</reference>
<accession>A0A1L5C063</accession>
<evidence type="ECO:0000313" key="7">
    <source>
        <dbReference type="Proteomes" id="UP000225023"/>
    </source>
</evidence>
<keyword evidence="3" id="KW-0235">DNA replication</keyword>
<dbReference type="SUPFAM" id="SSF50249">
    <property type="entry name" value="Nucleic acid-binding proteins"/>
    <property type="match status" value="1"/>
</dbReference>
<evidence type="ECO:0000256" key="1">
    <source>
        <dbReference type="ARBA" id="ARBA00007572"/>
    </source>
</evidence>